<name>A0A9D4NK84_DREPO</name>
<evidence type="ECO:0000313" key="1">
    <source>
        <dbReference type="EMBL" id="KAH3896960.1"/>
    </source>
</evidence>
<evidence type="ECO:0000313" key="2">
    <source>
        <dbReference type="Proteomes" id="UP000828390"/>
    </source>
</evidence>
<comment type="caution">
    <text evidence="1">The sequence shown here is derived from an EMBL/GenBank/DDBJ whole genome shotgun (WGS) entry which is preliminary data.</text>
</comment>
<reference evidence="1" key="1">
    <citation type="journal article" date="2019" name="bioRxiv">
        <title>The Genome of the Zebra Mussel, Dreissena polymorpha: A Resource for Invasive Species Research.</title>
        <authorList>
            <person name="McCartney M.A."/>
            <person name="Auch B."/>
            <person name="Kono T."/>
            <person name="Mallez S."/>
            <person name="Zhang Y."/>
            <person name="Obille A."/>
            <person name="Becker A."/>
            <person name="Abrahante J.E."/>
            <person name="Garbe J."/>
            <person name="Badalamenti J.P."/>
            <person name="Herman A."/>
            <person name="Mangelson H."/>
            <person name="Liachko I."/>
            <person name="Sullivan S."/>
            <person name="Sone E.D."/>
            <person name="Koren S."/>
            <person name="Silverstein K.A.T."/>
            <person name="Beckman K.B."/>
            <person name="Gohl D.M."/>
        </authorList>
    </citation>
    <scope>NUCLEOTIDE SEQUENCE</scope>
    <source>
        <strain evidence="1">Duluth1</strain>
        <tissue evidence="1">Whole animal</tissue>
    </source>
</reference>
<dbReference type="EMBL" id="JAIWYP010000001">
    <property type="protein sequence ID" value="KAH3896960.1"/>
    <property type="molecule type" value="Genomic_DNA"/>
</dbReference>
<reference evidence="1" key="2">
    <citation type="submission" date="2020-11" db="EMBL/GenBank/DDBJ databases">
        <authorList>
            <person name="McCartney M.A."/>
            <person name="Auch B."/>
            <person name="Kono T."/>
            <person name="Mallez S."/>
            <person name="Becker A."/>
            <person name="Gohl D.M."/>
            <person name="Silverstein K.A.T."/>
            <person name="Koren S."/>
            <person name="Bechman K.B."/>
            <person name="Herman A."/>
            <person name="Abrahante J.E."/>
            <person name="Garbe J."/>
        </authorList>
    </citation>
    <scope>NUCLEOTIDE SEQUENCE</scope>
    <source>
        <strain evidence="1">Duluth1</strain>
        <tissue evidence="1">Whole animal</tissue>
    </source>
</reference>
<dbReference type="Proteomes" id="UP000828390">
    <property type="component" value="Unassembled WGS sequence"/>
</dbReference>
<protein>
    <submittedName>
        <fullName evidence="1">Uncharacterized protein</fullName>
    </submittedName>
</protein>
<dbReference type="AlphaFoldDB" id="A0A9D4NK84"/>
<accession>A0A9D4NK84</accession>
<organism evidence="1 2">
    <name type="scientific">Dreissena polymorpha</name>
    <name type="common">Zebra mussel</name>
    <name type="synonym">Mytilus polymorpha</name>
    <dbReference type="NCBI Taxonomy" id="45954"/>
    <lineage>
        <taxon>Eukaryota</taxon>
        <taxon>Metazoa</taxon>
        <taxon>Spiralia</taxon>
        <taxon>Lophotrochozoa</taxon>
        <taxon>Mollusca</taxon>
        <taxon>Bivalvia</taxon>
        <taxon>Autobranchia</taxon>
        <taxon>Heteroconchia</taxon>
        <taxon>Euheterodonta</taxon>
        <taxon>Imparidentia</taxon>
        <taxon>Neoheterodontei</taxon>
        <taxon>Myida</taxon>
        <taxon>Dreissenoidea</taxon>
        <taxon>Dreissenidae</taxon>
        <taxon>Dreissena</taxon>
    </lineage>
</organism>
<gene>
    <name evidence="1" type="ORF">DPMN_021144</name>
</gene>
<sequence length="78" mass="8936">MGINWNARQDAPNVLVVFEGTRRLYSLGKYVYSHQSTVHKRAYKLVLPSIHYTDLSLVPNHEAKECQRIAGYIQTAAF</sequence>
<proteinExistence type="predicted"/>
<keyword evidence="2" id="KW-1185">Reference proteome</keyword>